<sequence>MSTTESDDTILNMSGNAERLSLCFAISPEGDFVVEFGKIPTEYRFTV</sequence>
<dbReference type="AlphaFoldDB" id="A0A9N9JTK8"/>
<comment type="caution">
    <text evidence="1">The sequence shown here is derived from an EMBL/GenBank/DDBJ whole genome shotgun (WGS) entry which is preliminary data.</text>
</comment>
<dbReference type="EMBL" id="CAJVPZ010061642">
    <property type="protein sequence ID" value="CAG8791333.1"/>
    <property type="molecule type" value="Genomic_DNA"/>
</dbReference>
<feature type="non-terminal residue" evidence="1">
    <location>
        <position position="47"/>
    </location>
</feature>
<keyword evidence="2" id="KW-1185">Reference proteome</keyword>
<evidence type="ECO:0000313" key="1">
    <source>
        <dbReference type="EMBL" id="CAG8791333.1"/>
    </source>
</evidence>
<reference evidence="1" key="1">
    <citation type="submission" date="2021-06" db="EMBL/GenBank/DDBJ databases">
        <authorList>
            <person name="Kallberg Y."/>
            <person name="Tangrot J."/>
            <person name="Rosling A."/>
        </authorList>
    </citation>
    <scope>NUCLEOTIDE SEQUENCE</scope>
    <source>
        <strain evidence="1">IN212</strain>
    </source>
</reference>
<protein>
    <submittedName>
        <fullName evidence="1">4200_t:CDS:1</fullName>
    </submittedName>
</protein>
<dbReference type="Proteomes" id="UP000789396">
    <property type="component" value="Unassembled WGS sequence"/>
</dbReference>
<name>A0A9N9JTK8_9GLOM</name>
<evidence type="ECO:0000313" key="2">
    <source>
        <dbReference type="Proteomes" id="UP000789396"/>
    </source>
</evidence>
<accession>A0A9N9JTK8</accession>
<gene>
    <name evidence="1" type="ORF">RFULGI_LOCUS16774</name>
</gene>
<organism evidence="1 2">
    <name type="scientific">Racocetra fulgida</name>
    <dbReference type="NCBI Taxonomy" id="60492"/>
    <lineage>
        <taxon>Eukaryota</taxon>
        <taxon>Fungi</taxon>
        <taxon>Fungi incertae sedis</taxon>
        <taxon>Mucoromycota</taxon>
        <taxon>Glomeromycotina</taxon>
        <taxon>Glomeromycetes</taxon>
        <taxon>Diversisporales</taxon>
        <taxon>Gigasporaceae</taxon>
        <taxon>Racocetra</taxon>
    </lineage>
</organism>
<proteinExistence type="predicted"/>